<evidence type="ECO:0000256" key="5">
    <source>
        <dbReference type="ARBA" id="ARBA00022777"/>
    </source>
</evidence>
<evidence type="ECO:0000256" key="7">
    <source>
        <dbReference type="PROSITE-ProRule" id="PRU00169"/>
    </source>
</evidence>
<dbReference type="Gene3D" id="3.30.565.10">
    <property type="entry name" value="Histidine kinase-like ATPase, C-terminal domain"/>
    <property type="match status" value="1"/>
</dbReference>
<evidence type="ECO:0000256" key="6">
    <source>
        <dbReference type="ARBA" id="ARBA00023012"/>
    </source>
</evidence>
<dbReference type="Pfam" id="PF13426">
    <property type="entry name" value="PAS_9"/>
    <property type="match status" value="1"/>
</dbReference>
<evidence type="ECO:0000259" key="11">
    <source>
        <dbReference type="PROSITE" id="PS50112"/>
    </source>
</evidence>
<dbReference type="SUPFAM" id="SSF47384">
    <property type="entry name" value="Homodimeric domain of signal transducing histidine kinase"/>
    <property type="match status" value="1"/>
</dbReference>
<keyword evidence="3 7" id="KW-0597">Phosphoprotein</keyword>
<dbReference type="InterPro" id="IPR000014">
    <property type="entry name" value="PAS"/>
</dbReference>
<feature type="domain" description="PAS" evidence="11">
    <location>
        <begin position="493"/>
        <end position="545"/>
    </location>
</feature>
<evidence type="ECO:0000256" key="2">
    <source>
        <dbReference type="ARBA" id="ARBA00012438"/>
    </source>
</evidence>
<sequence length="1108" mass="126087">MGKPAIICVDDERVVLISLRDQLLPYLGEKYNIELAESGEEALEILEELQSEQMEIPLIISDLIMPKMTGDELLKQVHERSSKTLKILLTGQASTVAIGNAVNSASLYRYIAKPWNETDLCLTVTAALRSYQRDKQLSAQNTALHKINQELEQLNASLEQKVAERTWELEEKNRLLKREEEQLRKSEERWQLALRGSNDGIWDWNLKTSETFYSSRWKEMLGYEDHEIGNTLDEWSGRVHPDDFPLILAAIEEHTKRKTTYFTFEFRMRCKNGEYKWILSRGQALFDENGEAVRFAGSHADISDRKRAEEALEYRAQKDNLLSRISEQFLNQDTDAGIHLALQATGEFMDCDRVYVFRYTDNHTKLTQTHEWCGQDVPSFIQDYQGVPIEVFPWFVQTILKGKPFQVSSIAHLPDVAEAEKAELKRLTTQSLLIVPMQLTGLEVNQDVGFIGLDNVRSPRVWSQEEINLVRRVGALIAIAQAKYEAELALRDSEARFAGILDNADEAIISIDETQHITLFNQGAEKIFGYSQAEVLGQPLDILLPLRFIEDHHQHIKNFTQTSLSARKMSERNTVFGRRRNGEEFPIEASISKLQLGKKRIYTAFVRDITERKRAEEELKRAKAAADTASRAKSEFLANMSHELRTPLNGILGYAQILQRDKTITAQQQKGLGVIKQCGSHLLTLINDILDLSKIEAQKLELHPTDFDFLTFLCGVSEICRVRAEQKNISFSYQTSQHLPQNLHTDEKRLRQVLINLISNAIKFTDTGGVKFSVELIENGAATVCELEQPEQCFTPPQCATHKIRFLVEDTGIGIPAEQIDKIFIPFEQVGDRFRKAEGTGLGLAITQKIVAMMGSTLNVESVVNKGSKFWVDLDLHEASQWVDASLMMPAIIRGYKGKKYKILVVDDRWDNRSILINMLEPLGFQLLEATHGEEGIEKAILHQPDLIITDLVMPHMDGFEMTRQLRQIPHFKKTNIIATSASVFSLDRQKSQESGCDAFLPKPLQLEDLLETLQVLLKISWIYEETEVQNGVSYAAKYHNSADMVVPPISELITVKEALEIGDFETIEQEAERIKGLDESYANFALKMLEMAQEFDEEAIINLILLN</sequence>
<accession>A0ABU5U3F3</accession>
<dbReference type="CDD" id="cd16922">
    <property type="entry name" value="HATPase_EvgS-ArcB-TorS-like"/>
    <property type="match status" value="1"/>
</dbReference>
<dbReference type="Pfam" id="PF01590">
    <property type="entry name" value="GAF"/>
    <property type="match status" value="1"/>
</dbReference>
<dbReference type="SMART" id="SM00388">
    <property type="entry name" value="HisKA"/>
    <property type="match status" value="1"/>
</dbReference>
<dbReference type="NCBIfam" id="TIGR00229">
    <property type="entry name" value="sensory_box"/>
    <property type="match status" value="2"/>
</dbReference>
<dbReference type="Pfam" id="PF00512">
    <property type="entry name" value="HisKA"/>
    <property type="match status" value="1"/>
</dbReference>
<evidence type="ECO:0000259" key="9">
    <source>
        <dbReference type="PROSITE" id="PS50109"/>
    </source>
</evidence>
<dbReference type="InterPro" id="IPR001789">
    <property type="entry name" value="Sig_transdc_resp-reg_receiver"/>
</dbReference>
<dbReference type="CDD" id="cd00082">
    <property type="entry name" value="HisKA"/>
    <property type="match status" value="1"/>
</dbReference>
<dbReference type="SUPFAM" id="SSF55785">
    <property type="entry name" value="PYP-like sensor domain (PAS domain)"/>
    <property type="match status" value="2"/>
</dbReference>
<dbReference type="SUPFAM" id="SSF55781">
    <property type="entry name" value="GAF domain-like"/>
    <property type="match status" value="1"/>
</dbReference>
<keyword evidence="14" id="KW-1185">Reference proteome</keyword>
<feature type="domain" description="Response regulatory" evidence="10">
    <location>
        <begin position="902"/>
        <end position="1018"/>
    </location>
</feature>
<comment type="caution">
    <text evidence="13">The sequence shown here is derived from an EMBL/GenBank/DDBJ whole genome shotgun (WGS) entry which is preliminary data.</text>
</comment>
<evidence type="ECO:0000256" key="3">
    <source>
        <dbReference type="ARBA" id="ARBA00022553"/>
    </source>
</evidence>
<keyword evidence="4" id="KW-0808">Transferase</keyword>
<dbReference type="InterPro" id="IPR003018">
    <property type="entry name" value="GAF"/>
</dbReference>
<keyword evidence="6" id="KW-0902">Two-component regulatory system</keyword>
<evidence type="ECO:0000313" key="13">
    <source>
        <dbReference type="EMBL" id="MEA5521722.1"/>
    </source>
</evidence>
<dbReference type="InterPro" id="IPR029016">
    <property type="entry name" value="GAF-like_dom_sf"/>
</dbReference>
<dbReference type="Pfam" id="PF08447">
    <property type="entry name" value="PAS_3"/>
    <property type="match status" value="1"/>
</dbReference>
<dbReference type="Proteomes" id="UP001301728">
    <property type="component" value="Unassembled WGS sequence"/>
</dbReference>
<proteinExistence type="predicted"/>
<dbReference type="SUPFAM" id="SSF52172">
    <property type="entry name" value="CheY-like"/>
    <property type="match status" value="2"/>
</dbReference>
<dbReference type="RefSeq" id="WP_323276146.1">
    <property type="nucleotide sequence ID" value="NZ_JAYGHT010000137.1"/>
</dbReference>
<dbReference type="PANTHER" id="PTHR43047">
    <property type="entry name" value="TWO-COMPONENT HISTIDINE PROTEIN KINASE"/>
    <property type="match status" value="1"/>
</dbReference>
<organism evidence="13 14">
    <name type="scientific">Limnoraphis robusta CCNP1315</name>
    <dbReference type="NCBI Taxonomy" id="3110306"/>
    <lineage>
        <taxon>Bacteria</taxon>
        <taxon>Bacillati</taxon>
        <taxon>Cyanobacteriota</taxon>
        <taxon>Cyanophyceae</taxon>
        <taxon>Oscillatoriophycideae</taxon>
        <taxon>Oscillatoriales</taxon>
        <taxon>Sirenicapillariaceae</taxon>
        <taxon>Limnoraphis</taxon>
    </lineage>
</organism>
<comment type="catalytic activity">
    <reaction evidence="1">
        <text>ATP + protein L-histidine = ADP + protein N-phospho-L-histidine.</text>
        <dbReference type="EC" id="2.7.13.3"/>
    </reaction>
</comment>
<keyword evidence="8" id="KW-0175">Coiled coil</keyword>
<dbReference type="CDD" id="cd17546">
    <property type="entry name" value="REC_hyHK_CKI1_RcsC-like"/>
    <property type="match status" value="1"/>
</dbReference>
<dbReference type="SUPFAM" id="SSF55874">
    <property type="entry name" value="ATPase domain of HSP90 chaperone/DNA topoisomerase II/histidine kinase"/>
    <property type="match status" value="1"/>
</dbReference>
<dbReference type="InterPro" id="IPR035965">
    <property type="entry name" value="PAS-like_dom_sf"/>
</dbReference>
<dbReference type="PROSITE" id="PS50112">
    <property type="entry name" value="PAS"/>
    <property type="match status" value="1"/>
</dbReference>
<dbReference type="PRINTS" id="PR00344">
    <property type="entry name" value="BCTRLSENSOR"/>
</dbReference>
<dbReference type="CDD" id="cd00130">
    <property type="entry name" value="PAS"/>
    <property type="match status" value="2"/>
</dbReference>
<dbReference type="Pfam" id="PF00072">
    <property type="entry name" value="Response_reg"/>
    <property type="match status" value="2"/>
</dbReference>
<feature type="modified residue" description="4-aspartylphosphate" evidence="7">
    <location>
        <position position="62"/>
    </location>
</feature>
<evidence type="ECO:0000313" key="14">
    <source>
        <dbReference type="Proteomes" id="UP001301728"/>
    </source>
</evidence>
<feature type="coiled-coil region" evidence="8">
    <location>
        <begin position="137"/>
        <end position="189"/>
    </location>
</feature>
<feature type="domain" description="PAC" evidence="12">
    <location>
        <begin position="262"/>
        <end position="314"/>
    </location>
</feature>
<evidence type="ECO:0000256" key="1">
    <source>
        <dbReference type="ARBA" id="ARBA00000085"/>
    </source>
</evidence>
<dbReference type="InterPro" id="IPR013655">
    <property type="entry name" value="PAS_fold_3"/>
</dbReference>
<dbReference type="SMART" id="SM00091">
    <property type="entry name" value="PAS"/>
    <property type="match status" value="2"/>
</dbReference>
<feature type="domain" description="Histidine kinase" evidence="9">
    <location>
        <begin position="639"/>
        <end position="878"/>
    </location>
</feature>
<dbReference type="Pfam" id="PF02518">
    <property type="entry name" value="HATPase_c"/>
    <property type="match status" value="1"/>
</dbReference>
<dbReference type="SMART" id="SM00448">
    <property type="entry name" value="REC"/>
    <property type="match status" value="2"/>
</dbReference>
<dbReference type="PROSITE" id="PS50109">
    <property type="entry name" value="HIS_KIN"/>
    <property type="match status" value="1"/>
</dbReference>
<dbReference type="Gene3D" id="1.10.287.130">
    <property type="match status" value="1"/>
</dbReference>
<dbReference type="InterPro" id="IPR000700">
    <property type="entry name" value="PAS-assoc_C"/>
</dbReference>
<name>A0ABU5U3F3_9CYAN</name>
<dbReference type="InterPro" id="IPR011006">
    <property type="entry name" value="CheY-like_superfamily"/>
</dbReference>
<evidence type="ECO:0000256" key="4">
    <source>
        <dbReference type="ARBA" id="ARBA00022679"/>
    </source>
</evidence>
<dbReference type="EC" id="2.7.13.3" evidence="2"/>
<dbReference type="InterPro" id="IPR003661">
    <property type="entry name" value="HisK_dim/P_dom"/>
</dbReference>
<evidence type="ECO:0000259" key="10">
    <source>
        <dbReference type="PROSITE" id="PS50110"/>
    </source>
</evidence>
<dbReference type="SMART" id="SM00387">
    <property type="entry name" value="HATPase_c"/>
    <property type="match status" value="1"/>
</dbReference>
<feature type="domain" description="PAC" evidence="12">
    <location>
        <begin position="570"/>
        <end position="621"/>
    </location>
</feature>
<dbReference type="InterPro" id="IPR003594">
    <property type="entry name" value="HATPase_dom"/>
</dbReference>
<keyword evidence="5" id="KW-0418">Kinase</keyword>
<dbReference type="InterPro" id="IPR036890">
    <property type="entry name" value="HATPase_C_sf"/>
</dbReference>
<dbReference type="PROSITE" id="PS50113">
    <property type="entry name" value="PAC"/>
    <property type="match status" value="2"/>
</dbReference>
<gene>
    <name evidence="13" type="ORF">VB854_22545</name>
</gene>
<feature type="domain" description="Response regulatory" evidence="10">
    <location>
        <begin position="5"/>
        <end position="128"/>
    </location>
</feature>
<dbReference type="EMBL" id="JAYGHT010000137">
    <property type="protein sequence ID" value="MEA5521722.1"/>
    <property type="molecule type" value="Genomic_DNA"/>
</dbReference>
<dbReference type="Gene3D" id="3.30.450.40">
    <property type="match status" value="1"/>
</dbReference>
<dbReference type="InterPro" id="IPR005467">
    <property type="entry name" value="His_kinase_dom"/>
</dbReference>
<dbReference type="Gene3D" id="3.40.50.2300">
    <property type="match status" value="2"/>
</dbReference>
<dbReference type="SMART" id="SM00086">
    <property type="entry name" value="PAC"/>
    <property type="match status" value="2"/>
</dbReference>
<dbReference type="InterPro" id="IPR036097">
    <property type="entry name" value="HisK_dim/P_sf"/>
</dbReference>
<reference evidence="13 14" key="1">
    <citation type="submission" date="2023-12" db="EMBL/GenBank/DDBJ databases">
        <title>Baltic Sea Cyanobacteria.</title>
        <authorList>
            <person name="Delbaje E."/>
            <person name="Fewer D.P."/>
            <person name="Shishido T.K."/>
        </authorList>
    </citation>
    <scope>NUCLEOTIDE SEQUENCE [LARGE SCALE GENOMIC DNA]</scope>
    <source>
        <strain evidence="13 14">CCNP 1315</strain>
    </source>
</reference>
<dbReference type="InterPro" id="IPR001610">
    <property type="entry name" value="PAC"/>
</dbReference>
<dbReference type="PROSITE" id="PS50110">
    <property type="entry name" value="RESPONSE_REGULATORY"/>
    <property type="match status" value="2"/>
</dbReference>
<evidence type="ECO:0000256" key="8">
    <source>
        <dbReference type="SAM" id="Coils"/>
    </source>
</evidence>
<dbReference type="Gene3D" id="3.30.450.20">
    <property type="entry name" value="PAS domain"/>
    <property type="match status" value="2"/>
</dbReference>
<feature type="modified residue" description="4-aspartylphosphate" evidence="7">
    <location>
        <position position="951"/>
    </location>
</feature>
<protein>
    <recommendedName>
        <fullName evidence="2">histidine kinase</fullName>
        <ecNumber evidence="2">2.7.13.3</ecNumber>
    </recommendedName>
</protein>
<evidence type="ECO:0000259" key="12">
    <source>
        <dbReference type="PROSITE" id="PS50113"/>
    </source>
</evidence>
<dbReference type="SMART" id="SM00065">
    <property type="entry name" value="GAF"/>
    <property type="match status" value="1"/>
</dbReference>
<dbReference type="InterPro" id="IPR004358">
    <property type="entry name" value="Sig_transdc_His_kin-like_C"/>
</dbReference>